<feature type="domain" description="HTH tetR-type" evidence="3">
    <location>
        <begin position="16"/>
        <end position="76"/>
    </location>
</feature>
<dbReference type="PRINTS" id="PR00455">
    <property type="entry name" value="HTHTETR"/>
</dbReference>
<proteinExistence type="predicted"/>
<keyword evidence="5" id="KW-1185">Reference proteome</keyword>
<dbReference type="GO" id="GO:0000976">
    <property type="term" value="F:transcription cis-regulatory region binding"/>
    <property type="evidence" value="ECO:0007669"/>
    <property type="project" value="TreeGrafter"/>
</dbReference>
<dbReference type="AlphaFoldDB" id="A0A5N6MER9"/>
<dbReference type="PROSITE" id="PS50977">
    <property type="entry name" value="HTH_TETR_2"/>
    <property type="match status" value="1"/>
</dbReference>
<sequence>MKTQDPSRSTPRLPAAERRQATLGAAAEVFAQHGYYGATTDRIAREAGISQAYVVRMFGSKEQLFLAVMGQSLELILDGFRKALAAPDGEGSTMDRLGAAYVMLAEQRGVHLPLMHAFAMGSDPVIGPAARGGFLQLLKFLLEEAELSPAEADDFIARGMLINTLMGLRMEMAADPAGSQLADRVLKGSRSAGPETAR</sequence>
<evidence type="ECO:0000256" key="1">
    <source>
        <dbReference type="ARBA" id="ARBA00023125"/>
    </source>
</evidence>
<gene>
    <name evidence="4" type="ORF">GD627_14955</name>
</gene>
<protein>
    <submittedName>
        <fullName evidence="4">TetR family transcriptional regulator</fullName>
    </submittedName>
</protein>
<comment type="caution">
    <text evidence="4">The sequence shown here is derived from an EMBL/GenBank/DDBJ whole genome shotgun (WGS) entry which is preliminary data.</text>
</comment>
<evidence type="ECO:0000259" key="3">
    <source>
        <dbReference type="PROSITE" id="PS50977"/>
    </source>
</evidence>
<dbReference type="PANTHER" id="PTHR30055:SF146">
    <property type="entry name" value="HTH-TYPE TRANSCRIPTIONAL DUAL REGULATOR CECR"/>
    <property type="match status" value="1"/>
</dbReference>
<dbReference type="Proteomes" id="UP000326852">
    <property type="component" value="Unassembled WGS sequence"/>
</dbReference>
<dbReference type="PANTHER" id="PTHR30055">
    <property type="entry name" value="HTH-TYPE TRANSCRIPTIONAL REGULATOR RUTR"/>
    <property type="match status" value="1"/>
</dbReference>
<feature type="DNA-binding region" description="H-T-H motif" evidence="2">
    <location>
        <begin position="39"/>
        <end position="58"/>
    </location>
</feature>
<reference evidence="4 5" key="1">
    <citation type="submission" date="2019-08" db="EMBL/GenBank/DDBJ databases">
        <title>Arthrobacter sp. nov., isolated from plateau pika and Tibetan wild ass.</title>
        <authorList>
            <person name="Ge Y."/>
        </authorList>
    </citation>
    <scope>NUCLEOTIDE SEQUENCE [LARGE SCALE GENOMIC DNA]</scope>
    <source>
        <strain evidence="4 5">785</strain>
    </source>
</reference>
<keyword evidence="1 2" id="KW-0238">DNA-binding</keyword>
<dbReference type="EMBL" id="VTFX01000006">
    <property type="protein sequence ID" value="KAD3456006.1"/>
    <property type="molecule type" value="Genomic_DNA"/>
</dbReference>
<dbReference type="Pfam" id="PF00440">
    <property type="entry name" value="TetR_N"/>
    <property type="match status" value="1"/>
</dbReference>
<dbReference type="InterPro" id="IPR001647">
    <property type="entry name" value="HTH_TetR"/>
</dbReference>
<accession>A0A5N6MER9</accession>
<dbReference type="RefSeq" id="WP_152273201.1">
    <property type="nucleotide sequence ID" value="NZ_VTFX01000006.1"/>
</dbReference>
<organism evidence="4 5">
    <name type="scientific">Arthrobacter yangruifuii</name>
    <dbReference type="NCBI Taxonomy" id="2606616"/>
    <lineage>
        <taxon>Bacteria</taxon>
        <taxon>Bacillati</taxon>
        <taxon>Actinomycetota</taxon>
        <taxon>Actinomycetes</taxon>
        <taxon>Micrococcales</taxon>
        <taxon>Micrococcaceae</taxon>
        <taxon>Arthrobacter</taxon>
    </lineage>
</organism>
<evidence type="ECO:0000313" key="5">
    <source>
        <dbReference type="Proteomes" id="UP000326852"/>
    </source>
</evidence>
<evidence type="ECO:0000256" key="2">
    <source>
        <dbReference type="PROSITE-ProRule" id="PRU00335"/>
    </source>
</evidence>
<dbReference type="SUPFAM" id="SSF46689">
    <property type="entry name" value="Homeodomain-like"/>
    <property type="match status" value="1"/>
</dbReference>
<name>A0A5N6MER9_9MICC</name>
<dbReference type="InterPro" id="IPR009057">
    <property type="entry name" value="Homeodomain-like_sf"/>
</dbReference>
<dbReference type="InterPro" id="IPR050109">
    <property type="entry name" value="HTH-type_TetR-like_transc_reg"/>
</dbReference>
<dbReference type="GO" id="GO:0003700">
    <property type="term" value="F:DNA-binding transcription factor activity"/>
    <property type="evidence" value="ECO:0007669"/>
    <property type="project" value="TreeGrafter"/>
</dbReference>
<dbReference type="Gene3D" id="1.10.357.10">
    <property type="entry name" value="Tetracycline Repressor, domain 2"/>
    <property type="match status" value="1"/>
</dbReference>
<evidence type="ECO:0000313" key="4">
    <source>
        <dbReference type="EMBL" id="KAD3456006.1"/>
    </source>
</evidence>